<name>A0AA35NIT4_SACMI</name>
<evidence type="ECO:0000313" key="3">
    <source>
        <dbReference type="EMBL" id="CAI4039555.1"/>
    </source>
</evidence>
<dbReference type="SMART" id="SM00324">
    <property type="entry name" value="RhoGAP"/>
    <property type="match status" value="1"/>
</dbReference>
<protein>
    <recommendedName>
        <fullName evidence="2">Rho-GAP domain-containing protein</fullName>
    </recommendedName>
</protein>
<proteinExistence type="predicted"/>
<dbReference type="PROSITE" id="PS50238">
    <property type="entry name" value="RHOGAP"/>
    <property type="match status" value="1"/>
</dbReference>
<evidence type="ECO:0000313" key="4">
    <source>
        <dbReference type="Proteomes" id="UP001161438"/>
    </source>
</evidence>
<evidence type="ECO:0000256" key="1">
    <source>
        <dbReference type="SAM" id="MobiDB-lite"/>
    </source>
</evidence>
<evidence type="ECO:0000259" key="2">
    <source>
        <dbReference type="PROSITE" id="PS50238"/>
    </source>
</evidence>
<dbReference type="Proteomes" id="UP001161438">
    <property type="component" value="Chromosome 8"/>
</dbReference>
<dbReference type="GeneID" id="80918766"/>
<reference evidence="3" key="1">
    <citation type="submission" date="2022-10" db="EMBL/GenBank/DDBJ databases">
        <authorList>
            <person name="Byrne P K."/>
        </authorList>
    </citation>
    <scope>NUCLEOTIDE SEQUENCE</scope>
    <source>
        <strain evidence="3">IFO1815</strain>
    </source>
</reference>
<dbReference type="RefSeq" id="XP_056082670.1">
    <property type="nucleotide sequence ID" value="XM_056223039.1"/>
</dbReference>
<sequence length="785" mass="90931">MSVEEHIEGIYPDDDLKTGQLSVDQDLVKLSLRNTYWTKDYITGIKLFTKHMKGQNDLLIRDVKFYDDFVGNFWKPTLNSLQKLGATNSMNRRLLEVINRRFNIISTEHIEKNCRTPLQELRNLNENFLREAEKDLSSHYSVYAKNLVKVKQALSGCKKKVQYIFKLEKVKTQMEDCPPAFNDDKDDASSIRSKFICEFPYTLDERLKFDDYNQFMSFLQNLKETVVSEKNMFPVPGLPNESFQGKSLVKELKKLDPKLVISLFNIDRIGNEFILLGVIQEYSLNFYSSKSPQFDQEKYYYWSSEILSKQEKNNSARTRSKKPYGELTQSDIEHEERANVSSIRTSISDWIRKVSLHDSDDCDATESADINDDEWKDLKRQLEILQDDFFSKFCQLEYSKVQLEKAIYEYCRNYSKMEDEIKRTLLISNKIFQQKCEEFTESTVYSLQEEQLPQKSDGIEIRGFFLRDNGIPFRKWNIMETSDPVNLCKEISIESENFFCGSDINNDAAYADILETIKAILRQVEKEPNARKIAQSWHRDIDFIRVSNLKRDLLEKFKVSKTTESTNCLVTAQFLENTHTYVTNDFVGLIKLWLLELPDSLIPSNHYDDLARAKRPLISLCKQLPTSSLKFLQELVYHFQRLDSEPSLPPQTVRTLFRDNSDIDIPLAHHFVRKTGLQNPTDIKILSPALYAFFISRETSKNLQKLITNDPTATTTAGPLTDPPMIIIKDTAIPTTSTPNPPLNNKDGPFIPRPFKTSSTPTTPERPKRKSGLFLPFNVNGCPST</sequence>
<feature type="region of interest" description="Disordered" evidence="1">
    <location>
        <begin position="733"/>
        <end position="773"/>
    </location>
</feature>
<dbReference type="Pfam" id="PF00620">
    <property type="entry name" value="RhoGAP"/>
    <property type="match status" value="1"/>
</dbReference>
<dbReference type="SUPFAM" id="SSF48350">
    <property type="entry name" value="GTPase activation domain, GAP"/>
    <property type="match status" value="1"/>
</dbReference>
<dbReference type="InterPro" id="IPR008936">
    <property type="entry name" value="Rho_GTPase_activation_prot"/>
</dbReference>
<dbReference type="AlphaFoldDB" id="A0AA35NIT4"/>
<accession>A0AA35NIT4</accession>
<dbReference type="Gene3D" id="1.10.555.10">
    <property type="entry name" value="Rho GTPase activation protein"/>
    <property type="match status" value="1"/>
</dbReference>
<organism evidence="3 4">
    <name type="scientific">Saccharomyces mikatae IFO 1815</name>
    <dbReference type="NCBI Taxonomy" id="226126"/>
    <lineage>
        <taxon>Eukaryota</taxon>
        <taxon>Fungi</taxon>
        <taxon>Dikarya</taxon>
        <taxon>Ascomycota</taxon>
        <taxon>Saccharomycotina</taxon>
        <taxon>Saccharomycetes</taxon>
        <taxon>Saccharomycetales</taxon>
        <taxon>Saccharomycetaceae</taxon>
        <taxon>Saccharomyces</taxon>
    </lineage>
</organism>
<keyword evidence="4" id="KW-1185">Reference proteome</keyword>
<dbReference type="GO" id="GO:0007165">
    <property type="term" value="P:signal transduction"/>
    <property type="evidence" value="ECO:0007669"/>
    <property type="project" value="InterPro"/>
</dbReference>
<dbReference type="InterPro" id="IPR000198">
    <property type="entry name" value="RhoGAP_dom"/>
</dbReference>
<gene>
    <name evidence="3" type="primary">SMKI08G2230</name>
    <name evidence="3" type="ORF">SMKI_08G2230</name>
</gene>
<feature type="domain" description="Rho-GAP" evidence="2">
    <location>
        <begin position="519"/>
        <end position="714"/>
    </location>
</feature>
<dbReference type="EMBL" id="OX365764">
    <property type="protein sequence ID" value="CAI4039555.1"/>
    <property type="molecule type" value="Genomic_DNA"/>
</dbReference>